<keyword evidence="5" id="KW-1185">Reference proteome</keyword>
<reference evidence="5" key="1">
    <citation type="submission" date="2023-07" db="EMBL/GenBank/DDBJ databases">
        <title>Whole genome shotgun sequence of Streptomyces cacaoi subsp. asoensis NBRC 13813.</title>
        <authorList>
            <person name="Komaki H."/>
            <person name="Tamura T."/>
        </authorList>
    </citation>
    <scope>NUCLEOTIDE SEQUENCE [LARGE SCALE GENOMIC DNA]</scope>
    <source>
        <strain evidence="5">NBRC 13813</strain>
    </source>
</reference>
<comment type="similarity">
    <text evidence="1 3">Belongs to the short-chain dehydrogenases/reductases (SDR) family.</text>
</comment>
<accession>A0ABQ3RWE7</accession>
<dbReference type="Proteomes" id="UP000649259">
    <property type="component" value="Unassembled WGS sequence"/>
</dbReference>
<dbReference type="Gene3D" id="3.40.50.720">
    <property type="entry name" value="NAD(P)-binding Rossmann-like Domain"/>
    <property type="match status" value="1"/>
</dbReference>
<keyword evidence="2" id="KW-0560">Oxidoreductase</keyword>
<dbReference type="RefSeq" id="WP_189922571.1">
    <property type="nucleotide sequence ID" value="NZ_BMSI01000006.1"/>
</dbReference>
<evidence type="ECO:0000256" key="2">
    <source>
        <dbReference type="ARBA" id="ARBA00023002"/>
    </source>
</evidence>
<evidence type="ECO:0000256" key="1">
    <source>
        <dbReference type="ARBA" id="ARBA00006484"/>
    </source>
</evidence>
<organism evidence="4 5">
    <name type="scientific">Streptomyces asoensis</name>
    <dbReference type="NCBI Taxonomy" id="249586"/>
    <lineage>
        <taxon>Bacteria</taxon>
        <taxon>Bacillati</taxon>
        <taxon>Actinomycetota</taxon>
        <taxon>Actinomycetes</taxon>
        <taxon>Kitasatosporales</taxon>
        <taxon>Streptomycetaceae</taxon>
        <taxon>Streptomyces</taxon>
    </lineage>
</organism>
<dbReference type="Pfam" id="PF00106">
    <property type="entry name" value="adh_short"/>
    <property type="match status" value="1"/>
</dbReference>
<dbReference type="InterPro" id="IPR036291">
    <property type="entry name" value="NAD(P)-bd_dom_sf"/>
</dbReference>
<dbReference type="NCBIfam" id="NF006119">
    <property type="entry name" value="PRK08264.1-5"/>
    <property type="match status" value="1"/>
</dbReference>
<dbReference type="PROSITE" id="PS00061">
    <property type="entry name" value="ADH_SHORT"/>
    <property type="match status" value="1"/>
</dbReference>
<evidence type="ECO:0000313" key="4">
    <source>
        <dbReference type="EMBL" id="GHI60092.1"/>
    </source>
</evidence>
<dbReference type="InterPro" id="IPR002347">
    <property type="entry name" value="SDR_fam"/>
</dbReference>
<dbReference type="PRINTS" id="PR00080">
    <property type="entry name" value="SDRFAMILY"/>
</dbReference>
<dbReference type="PRINTS" id="PR00081">
    <property type="entry name" value="GDHRDH"/>
</dbReference>
<dbReference type="SUPFAM" id="SSF51735">
    <property type="entry name" value="NAD(P)-binding Rossmann-fold domains"/>
    <property type="match status" value="1"/>
</dbReference>
<dbReference type="GeneID" id="91469657"/>
<dbReference type="InterPro" id="IPR020904">
    <property type="entry name" value="Sc_DH/Rdtase_CS"/>
</dbReference>
<gene>
    <name evidence="4" type="ORF">Saso_17420</name>
</gene>
<dbReference type="PANTHER" id="PTHR43391:SF91">
    <property type="entry name" value="OS04G0390700 PROTEIN"/>
    <property type="match status" value="1"/>
</dbReference>
<protein>
    <submittedName>
        <fullName evidence="4">Short-chain dehydrogenase</fullName>
    </submittedName>
</protein>
<proteinExistence type="inferred from homology"/>
<dbReference type="EMBL" id="BNEB01000002">
    <property type="protein sequence ID" value="GHI60092.1"/>
    <property type="molecule type" value="Genomic_DNA"/>
</dbReference>
<name>A0ABQ3RWE7_9ACTN</name>
<evidence type="ECO:0000313" key="5">
    <source>
        <dbReference type="Proteomes" id="UP000649259"/>
    </source>
</evidence>
<dbReference type="PANTHER" id="PTHR43391">
    <property type="entry name" value="RETINOL DEHYDROGENASE-RELATED"/>
    <property type="match status" value="1"/>
</dbReference>
<evidence type="ECO:0000256" key="3">
    <source>
        <dbReference type="RuleBase" id="RU000363"/>
    </source>
</evidence>
<comment type="caution">
    <text evidence="4">The sequence shown here is derived from an EMBL/GenBank/DDBJ whole genome shotgun (WGS) entry which is preliminary data.</text>
</comment>
<sequence length="228" mass="23650">MELKDAVVVVTGANRGLGRHLAAQLVERGAKVYAAARRPETVDLPGVTPLRLDVTDEESVRAAARVASDTTLLINNAGISTATQLLNGDPDAIRLEMATNFFGPLTATRAFAPVIEDNGGGAVLNVLSVLSWLHPAGLGSYAASKAAAWALTDATREELAPRGITVSALHVGYMDTDMAASVPADQKADPAEVAAQALDGIEKGLPEILADEITRYVKQGLSAAPTTA</sequence>